<sequence length="330" mass="37357">MPAFDRAAFLFQAARKDDSLKPGQEWVLESGVEIEAGPVICFVQENGEIGIDIPCSAKDLEIFTEDRRSLAIHLTKSSRLNSNGVRAFQTRLALKDLNHEAIFYFFIDEILNFLDENPHTGPQDVAGQLAKWRRLFAGAKHAPISPETEVGLLAELEVLIGLFEDNSPHPLESWFGPQSGKHDFEFSDCAVECKATSSAERLLATIHGADQLDTLNDKPLVLVFRRYERHLDGPISIPNLIEKLNAFSEFDVERFIEQTQEFGIDFFSKQNRQKFGSYFAVDVHEFEITRDFPQVKLVNDQNRIQNLSYSIDLAGPASVPGHRDFPTYIR</sequence>
<dbReference type="Pfam" id="PF14390">
    <property type="entry name" value="DUF4420"/>
    <property type="match status" value="1"/>
</dbReference>
<dbReference type="EMBL" id="BJNB01000001">
    <property type="protein sequence ID" value="GEB96647.1"/>
    <property type="molecule type" value="Genomic_DNA"/>
</dbReference>
<dbReference type="RefSeq" id="WP_075729588.1">
    <property type="nucleotide sequence ID" value="NZ_BJNB01000001.1"/>
</dbReference>
<organism evidence="1 2">
    <name type="scientific">Corynebacterium flavescens</name>
    <dbReference type="NCBI Taxonomy" id="28028"/>
    <lineage>
        <taxon>Bacteria</taxon>
        <taxon>Bacillati</taxon>
        <taxon>Actinomycetota</taxon>
        <taxon>Actinomycetes</taxon>
        <taxon>Mycobacteriales</taxon>
        <taxon>Corynebacteriaceae</taxon>
        <taxon>Corynebacterium</taxon>
    </lineage>
</organism>
<accession>A0AB73B4C3</accession>
<name>A0AB73B4C3_CORFL</name>
<gene>
    <name evidence="1" type="ORF">CFL01nite_01420</name>
</gene>
<dbReference type="GeneID" id="82880063"/>
<protein>
    <recommendedName>
        <fullName evidence="3">PD-(D/E)XK motif protein</fullName>
    </recommendedName>
</protein>
<comment type="caution">
    <text evidence="1">The sequence shown here is derived from an EMBL/GenBank/DDBJ whole genome shotgun (WGS) entry which is preliminary data.</text>
</comment>
<dbReference type="Proteomes" id="UP000315353">
    <property type="component" value="Unassembled WGS sequence"/>
</dbReference>
<evidence type="ECO:0000313" key="2">
    <source>
        <dbReference type="Proteomes" id="UP000315353"/>
    </source>
</evidence>
<evidence type="ECO:0008006" key="3">
    <source>
        <dbReference type="Google" id="ProtNLM"/>
    </source>
</evidence>
<dbReference type="InterPro" id="IPR025534">
    <property type="entry name" value="DUF4420"/>
</dbReference>
<reference evidence="1 2" key="1">
    <citation type="submission" date="2019-06" db="EMBL/GenBank/DDBJ databases">
        <title>Whole genome shotgun sequence of Corynebacterium flavescens NBRC 14136.</title>
        <authorList>
            <person name="Hosoyama A."/>
            <person name="Uohara A."/>
            <person name="Ohji S."/>
            <person name="Ichikawa N."/>
        </authorList>
    </citation>
    <scope>NUCLEOTIDE SEQUENCE [LARGE SCALE GENOMIC DNA]</scope>
    <source>
        <strain evidence="1 2">NBRC 14136</strain>
    </source>
</reference>
<dbReference type="AlphaFoldDB" id="A0AB73B4C3"/>
<evidence type="ECO:0000313" key="1">
    <source>
        <dbReference type="EMBL" id="GEB96647.1"/>
    </source>
</evidence>
<proteinExistence type="predicted"/>